<dbReference type="InterPro" id="IPR006311">
    <property type="entry name" value="TAT_signal"/>
</dbReference>
<dbReference type="PROSITE" id="PS51318">
    <property type="entry name" value="TAT"/>
    <property type="match status" value="1"/>
</dbReference>
<dbReference type="InterPro" id="IPR008557">
    <property type="entry name" value="PhoX"/>
</dbReference>
<gene>
    <name evidence="2" type="ORF">I9W95_05910</name>
</gene>
<comment type="caution">
    <text evidence="2">The sequence shown here is derived from an EMBL/GenBank/DDBJ whole genome shotgun (WGS) entry which is preliminary data.</text>
</comment>
<feature type="region of interest" description="Disordered" evidence="1">
    <location>
        <begin position="623"/>
        <end position="662"/>
    </location>
</feature>
<protein>
    <submittedName>
        <fullName evidence="2">PhoX family phosphatase</fullName>
    </submittedName>
</protein>
<dbReference type="PANTHER" id="PTHR35399">
    <property type="entry name" value="SLR8030 PROTEIN"/>
    <property type="match status" value="1"/>
</dbReference>
<feature type="compositionally biased region" description="Basic and acidic residues" evidence="1">
    <location>
        <begin position="653"/>
        <end position="662"/>
    </location>
</feature>
<organism evidence="2 3">
    <name type="scientific">Thalassolituus marinus</name>
    <dbReference type="NCBI Taxonomy" id="671053"/>
    <lineage>
        <taxon>Bacteria</taxon>
        <taxon>Pseudomonadati</taxon>
        <taxon>Pseudomonadota</taxon>
        <taxon>Gammaproteobacteria</taxon>
        <taxon>Oceanospirillales</taxon>
        <taxon>Oceanospirillaceae</taxon>
        <taxon>Thalassolituus</taxon>
    </lineage>
</organism>
<dbReference type="SUPFAM" id="SSF63829">
    <property type="entry name" value="Calcium-dependent phosphotriesterase"/>
    <property type="match status" value="1"/>
</dbReference>
<evidence type="ECO:0000313" key="3">
    <source>
        <dbReference type="Proteomes" id="UP000714380"/>
    </source>
</evidence>
<accession>A0ABS7ZN58</accession>
<keyword evidence="3" id="KW-1185">Reference proteome</keyword>
<dbReference type="Proteomes" id="UP000714380">
    <property type="component" value="Unassembled WGS sequence"/>
</dbReference>
<evidence type="ECO:0000313" key="2">
    <source>
        <dbReference type="EMBL" id="MCA6063141.1"/>
    </source>
</evidence>
<dbReference type="PANTHER" id="PTHR35399:SF2">
    <property type="entry name" value="DUF839 DOMAIN-CONTAINING PROTEIN"/>
    <property type="match status" value="1"/>
</dbReference>
<dbReference type="EMBL" id="JAEDAH010000026">
    <property type="protein sequence ID" value="MCA6063141.1"/>
    <property type="molecule type" value="Genomic_DNA"/>
</dbReference>
<sequence>MSQPERPLINLSCSERESNRSANPTFADLLQARISRRNCLKGGGALAAGIGLAQLTGCSLGADDKKPVSRLGFSAIAATVADSITVPAGYTTQALLPWGTPLMDGAVPFRTDASNSAAEQARQMGSHHDGMHFFPIDLKSGGSSSTEGLLVMNHEYCDPDLLHTNGPSPLPRPLAEVEKELAAHGNSIAHIRLNSAGEWQLVEGSRYNRRITGATHMEIDGPLRAHAAMKTLYSPQGIATRGTLNNCSNGVTPWGTYLTCEENWAGVFINSGVQPREQSRYGVPDNEDDNYYHWHTAAPVSDLAARFNAAPQADSAEQDYRNEPNTYGWIVEIDPFAPDSTPVKHTALGRFAHEGIIFHPPVEGQPLVAYSGDDSRFEYIYKYVSRDAYQQASAGSHLLQNGTLYVAVFHDSGRGEWRALDINDAAFKQRAGEAGIHFDSQADVLLNTRLAADVVGATKMDRPEWGAVNPMNGDVYFTLTNNSKRKQDQVNAANPRAKNIYGHIIRWAENERPQATAFHWDVFWFGGEAGTNQPAYGKSSDAASEIACPDGLRFDNDGLLWIETDISNSSPLLGSERFGNNGMYCADPVTGDFRRFLSGPMGCELTGIAITPDQSTLFVNIQHPGEGSTPDNFTSHWPDGGNSRPRSATVAIRRQDGGKVGT</sequence>
<evidence type="ECO:0000256" key="1">
    <source>
        <dbReference type="SAM" id="MobiDB-lite"/>
    </source>
</evidence>
<dbReference type="Pfam" id="PF05787">
    <property type="entry name" value="PhoX"/>
    <property type="match status" value="1"/>
</dbReference>
<reference evidence="2 3" key="1">
    <citation type="submission" date="2020-12" db="EMBL/GenBank/DDBJ databases">
        <title>Novel Thalassolituus-related marine hydrocarbonoclastic bacteria mediated algae-derived hydrocarbons mineralization in twilight zone of the northern South China Sea.</title>
        <authorList>
            <person name="Dong C."/>
        </authorList>
    </citation>
    <scope>NUCLEOTIDE SEQUENCE [LARGE SCALE GENOMIC DNA]</scope>
    <source>
        <strain evidence="2 3">IMCC1826</strain>
    </source>
</reference>
<name>A0ABS7ZN58_9GAMM</name>
<proteinExistence type="predicted"/>